<dbReference type="GO" id="GO:0016020">
    <property type="term" value="C:membrane"/>
    <property type="evidence" value="ECO:0007669"/>
    <property type="project" value="UniProtKB-SubCell"/>
</dbReference>
<dbReference type="PANTHER" id="PTHR22883">
    <property type="entry name" value="ZINC FINGER DHHC DOMAIN CONTAINING PROTEIN"/>
    <property type="match status" value="1"/>
</dbReference>
<keyword evidence="5 7" id="KW-0472">Membrane</keyword>
<sequence length="436" mass="48816">MRTNGFQRPFNPMQIGTWVLLPVLLLQFILFATPVLPFVASILCTIVVFACGMASAYFTYRCCTVDPMDERLRRHLARQQLNSTEQTKDDEDGDTDNDCRTSGSGEDSVKFCWVCSIHVHQSSMHCKFCDKCIKRFDHHCHWLNTCVGEANYNNFFRAVGSTLSMEIARGGVLAGLVISFFVQYLSSPREVNETTRYDDNWLGVSGLVIASVNVVFLVVDTACIIMLMQLFAFHVRLRHEGITTYAYIVRDGQRKQERRRSKMELERKRITALEKAATEGKLIRHWRLSAAGCPYVGEYICRPCDPLQWEKEQNGSLEMQVQSCSEGEIDDEENGIIEGIGAPCGESVTVEQNGHGIHPTTGDGINGEENGVHSLGSEPCETVGNDDQNRSDLSRPVLLAAIEDRRKMLQGSGRGDEFTSTAINGEEQKIEFLSSS</sequence>
<comment type="subcellular location">
    <subcellularLocation>
        <location evidence="1">Membrane</location>
        <topology evidence="1">Multi-pass membrane protein</topology>
    </subcellularLocation>
</comment>
<dbReference type="InterPro" id="IPR001594">
    <property type="entry name" value="Palmitoyltrfase_DHHC"/>
</dbReference>
<dbReference type="PROSITE" id="PS50216">
    <property type="entry name" value="DHHC"/>
    <property type="match status" value="1"/>
</dbReference>
<feature type="region of interest" description="Disordered" evidence="8">
    <location>
        <begin position="79"/>
        <end position="105"/>
    </location>
</feature>
<feature type="transmembrane region" description="Helical" evidence="7">
    <location>
        <begin position="38"/>
        <end position="60"/>
    </location>
</feature>
<comment type="catalytic activity">
    <reaction evidence="7">
        <text>L-cysteinyl-[protein] + hexadecanoyl-CoA = S-hexadecanoyl-L-cysteinyl-[protein] + CoA</text>
        <dbReference type="Rhea" id="RHEA:36683"/>
        <dbReference type="Rhea" id="RHEA-COMP:10131"/>
        <dbReference type="Rhea" id="RHEA-COMP:11032"/>
        <dbReference type="ChEBI" id="CHEBI:29950"/>
        <dbReference type="ChEBI" id="CHEBI:57287"/>
        <dbReference type="ChEBI" id="CHEBI:57379"/>
        <dbReference type="ChEBI" id="CHEBI:74151"/>
        <dbReference type="EC" id="2.3.1.225"/>
    </reaction>
</comment>
<comment type="similarity">
    <text evidence="7">Belongs to the DHHC palmitoyltransferase family.</text>
</comment>
<reference evidence="10 11" key="1">
    <citation type="submission" date="2024-10" db="EMBL/GenBank/DDBJ databases">
        <title>Updated reference genomes for cyclostephanoid diatoms.</title>
        <authorList>
            <person name="Roberts W.R."/>
            <person name="Alverson A.J."/>
        </authorList>
    </citation>
    <scope>NUCLEOTIDE SEQUENCE [LARGE SCALE GENOMIC DNA]</scope>
    <source>
        <strain evidence="10 11">AJA232-27</strain>
    </source>
</reference>
<evidence type="ECO:0000259" key="9">
    <source>
        <dbReference type="Pfam" id="PF01529"/>
    </source>
</evidence>
<dbReference type="EC" id="2.3.1.225" evidence="7"/>
<evidence type="ECO:0000256" key="3">
    <source>
        <dbReference type="ARBA" id="ARBA00022692"/>
    </source>
</evidence>
<evidence type="ECO:0000313" key="10">
    <source>
        <dbReference type="EMBL" id="KAL3762058.1"/>
    </source>
</evidence>
<keyword evidence="3 7" id="KW-0812">Transmembrane</keyword>
<dbReference type="Pfam" id="PF01529">
    <property type="entry name" value="DHHC"/>
    <property type="match status" value="1"/>
</dbReference>
<evidence type="ECO:0000256" key="8">
    <source>
        <dbReference type="SAM" id="MobiDB-lite"/>
    </source>
</evidence>
<comment type="domain">
    <text evidence="7">The DHHC domain is required for palmitoyltransferase activity.</text>
</comment>
<evidence type="ECO:0000256" key="7">
    <source>
        <dbReference type="RuleBase" id="RU079119"/>
    </source>
</evidence>
<keyword evidence="4 7" id="KW-1133">Transmembrane helix</keyword>
<dbReference type="GO" id="GO:0019706">
    <property type="term" value="F:protein-cysteine S-palmitoyltransferase activity"/>
    <property type="evidence" value="ECO:0007669"/>
    <property type="project" value="UniProtKB-EC"/>
</dbReference>
<dbReference type="PANTHER" id="PTHR22883:SF203">
    <property type="entry name" value="PALMITOYLTRANSFERASE"/>
    <property type="match status" value="1"/>
</dbReference>
<gene>
    <name evidence="10" type="ORF">ACHAWU_002154</name>
</gene>
<accession>A0ABD3ME27</accession>
<feature type="transmembrane region" description="Helical" evidence="7">
    <location>
        <begin position="206"/>
        <end position="228"/>
    </location>
</feature>
<feature type="transmembrane region" description="Helical" evidence="7">
    <location>
        <begin position="12"/>
        <end position="32"/>
    </location>
</feature>
<keyword evidence="2 7" id="KW-0808">Transferase</keyword>
<evidence type="ECO:0000256" key="1">
    <source>
        <dbReference type="ARBA" id="ARBA00004141"/>
    </source>
</evidence>
<dbReference type="AlphaFoldDB" id="A0ABD3ME27"/>
<protein>
    <recommendedName>
        <fullName evidence="7">Palmitoyltransferase</fullName>
        <ecNumber evidence="7">2.3.1.225</ecNumber>
    </recommendedName>
</protein>
<evidence type="ECO:0000256" key="4">
    <source>
        <dbReference type="ARBA" id="ARBA00022989"/>
    </source>
</evidence>
<dbReference type="InterPro" id="IPR039859">
    <property type="entry name" value="PFA4/ZDH16/20/ERF2-like"/>
</dbReference>
<name>A0ABD3ME27_9STRA</name>
<organism evidence="10 11">
    <name type="scientific">Discostella pseudostelligera</name>
    <dbReference type="NCBI Taxonomy" id="259834"/>
    <lineage>
        <taxon>Eukaryota</taxon>
        <taxon>Sar</taxon>
        <taxon>Stramenopiles</taxon>
        <taxon>Ochrophyta</taxon>
        <taxon>Bacillariophyta</taxon>
        <taxon>Coscinodiscophyceae</taxon>
        <taxon>Thalassiosirophycidae</taxon>
        <taxon>Stephanodiscales</taxon>
        <taxon>Stephanodiscaceae</taxon>
        <taxon>Discostella</taxon>
    </lineage>
</organism>
<feature type="domain" description="Palmitoyltransferase DHHC" evidence="9">
    <location>
        <begin position="108"/>
        <end position="248"/>
    </location>
</feature>
<keyword evidence="6 7" id="KW-0012">Acyltransferase</keyword>
<proteinExistence type="inferred from homology"/>
<comment type="caution">
    <text evidence="10">The sequence shown here is derived from an EMBL/GenBank/DDBJ whole genome shotgun (WGS) entry which is preliminary data.</text>
</comment>
<evidence type="ECO:0000256" key="2">
    <source>
        <dbReference type="ARBA" id="ARBA00022679"/>
    </source>
</evidence>
<evidence type="ECO:0000313" key="11">
    <source>
        <dbReference type="Proteomes" id="UP001530293"/>
    </source>
</evidence>
<dbReference type="Proteomes" id="UP001530293">
    <property type="component" value="Unassembled WGS sequence"/>
</dbReference>
<dbReference type="EMBL" id="JALLBG020000143">
    <property type="protein sequence ID" value="KAL3762058.1"/>
    <property type="molecule type" value="Genomic_DNA"/>
</dbReference>
<evidence type="ECO:0000256" key="5">
    <source>
        <dbReference type="ARBA" id="ARBA00023136"/>
    </source>
</evidence>
<evidence type="ECO:0000256" key="6">
    <source>
        <dbReference type="ARBA" id="ARBA00023315"/>
    </source>
</evidence>
<keyword evidence="11" id="KW-1185">Reference proteome</keyword>